<dbReference type="InParanoid" id="A0A3N7G1E3"/>
<reference evidence="2 3" key="1">
    <citation type="journal article" date="2006" name="Science">
        <title>The genome of black cottonwood, Populus trichocarpa (Torr. &amp; Gray).</title>
        <authorList>
            <person name="Tuskan G.A."/>
            <person name="Difazio S."/>
            <person name="Jansson S."/>
            <person name="Bohlmann J."/>
            <person name="Grigoriev I."/>
            <person name="Hellsten U."/>
            <person name="Putnam N."/>
            <person name="Ralph S."/>
            <person name="Rombauts S."/>
            <person name="Salamov A."/>
            <person name="Schein J."/>
            <person name="Sterck L."/>
            <person name="Aerts A."/>
            <person name="Bhalerao R.R."/>
            <person name="Bhalerao R.P."/>
            <person name="Blaudez D."/>
            <person name="Boerjan W."/>
            <person name="Brun A."/>
            <person name="Brunner A."/>
            <person name="Busov V."/>
            <person name="Campbell M."/>
            <person name="Carlson J."/>
            <person name="Chalot M."/>
            <person name="Chapman J."/>
            <person name="Chen G.L."/>
            <person name="Cooper D."/>
            <person name="Coutinho P.M."/>
            <person name="Couturier J."/>
            <person name="Covert S."/>
            <person name="Cronk Q."/>
            <person name="Cunningham R."/>
            <person name="Davis J."/>
            <person name="Degroeve S."/>
            <person name="Dejardin A."/>
            <person name="Depamphilis C."/>
            <person name="Detter J."/>
            <person name="Dirks B."/>
            <person name="Dubchak I."/>
            <person name="Duplessis S."/>
            <person name="Ehlting J."/>
            <person name="Ellis B."/>
            <person name="Gendler K."/>
            <person name="Goodstein D."/>
            <person name="Gribskov M."/>
            <person name="Grimwood J."/>
            <person name="Groover A."/>
            <person name="Gunter L."/>
            <person name="Hamberger B."/>
            <person name="Heinze B."/>
            <person name="Helariutta Y."/>
            <person name="Henrissat B."/>
            <person name="Holligan D."/>
            <person name="Holt R."/>
            <person name="Huang W."/>
            <person name="Islam-Faridi N."/>
            <person name="Jones S."/>
            <person name="Jones-Rhoades M."/>
            <person name="Jorgensen R."/>
            <person name="Joshi C."/>
            <person name="Kangasjarvi J."/>
            <person name="Karlsson J."/>
            <person name="Kelleher C."/>
            <person name="Kirkpatrick R."/>
            <person name="Kirst M."/>
            <person name="Kohler A."/>
            <person name="Kalluri U."/>
            <person name="Larimer F."/>
            <person name="Leebens-Mack J."/>
            <person name="Leple J.C."/>
            <person name="Locascio P."/>
            <person name="Lou Y."/>
            <person name="Lucas S."/>
            <person name="Martin F."/>
            <person name="Montanini B."/>
            <person name="Napoli C."/>
            <person name="Nelson D.R."/>
            <person name="Nelson C."/>
            <person name="Nieminen K."/>
            <person name="Nilsson O."/>
            <person name="Pereda V."/>
            <person name="Peter G."/>
            <person name="Philippe R."/>
            <person name="Pilate G."/>
            <person name="Poliakov A."/>
            <person name="Razumovskaya J."/>
            <person name="Richardson P."/>
            <person name="Rinaldi C."/>
            <person name="Ritland K."/>
            <person name="Rouze P."/>
            <person name="Ryaboy D."/>
            <person name="Schmutz J."/>
            <person name="Schrader J."/>
            <person name="Segerman B."/>
            <person name="Shin H."/>
            <person name="Siddiqui A."/>
            <person name="Sterky F."/>
            <person name="Terry A."/>
            <person name="Tsai C.J."/>
            <person name="Uberbacher E."/>
            <person name="Unneberg P."/>
            <person name="Vahala J."/>
            <person name="Wall K."/>
            <person name="Wessler S."/>
            <person name="Yang G."/>
            <person name="Yin T."/>
            <person name="Douglas C."/>
            <person name="Marra M."/>
            <person name="Sandberg G."/>
            <person name="Van de Peer Y."/>
            <person name="Rokhsar D."/>
        </authorList>
    </citation>
    <scope>NUCLEOTIDE SEQUENCE [LARGE SCALE GENOMIC DNA]</scope>
    <source>
        <strain evidence="3">cv. Nisqually</strain>
    </source>
</reference>
<dbReference type="PROSITE" id="PS51257">
    <property type="entry name" value="PROKAR_LIPOPROTEIN"/>
    <property type="match status" value="1"/>
</dbReference>
<feature type="transmembrane region" description="Helical" evidence="1">
    <location>
        <begin position="44"/>
        <end position="62"/>
    </location>
</feature>
<proteinExistence type="predicted"/>
<evidence type="ECO:0000313" key="3">
    <source>
        <dbReference type="Proteomes" id="UP000006729"/>
    </source>
</evidence>
<gene>
    <name evidence="2" type="ORF">POPTR_015G137701</name>
</gene>
<evidence type="ECO:0000256" key="1">
    <source>
        <dbReference type="SAM" id="Phobius"/>
    </source>
</evidence>
<sequence>MKTLTGKLEVLGPFSLIASCTTTLFLLLRRYVNINKYMEKYRSDVVLSKILQPCWVFIVLIYPL</sequence>
<keyword evidence="1" id="KW-0812">Transmembrane</keyword>
<keyword evidence="1" id="KW-1133">Transmembrane helix</keyword>
<name>A0A3N7G1E3_POPTR</name>
<dbReference type="Proteomes" id="UP000006729">
    <property type="component" value="Chromosome 15"/>
</dbReference>
<keyword evidence="1" id="KW-0472">Membrane</keyword>
<organism evidence="2 3">
    <name type="scientific">Populus trichocarpa</name>
    <name type="common">Western balsam poplar</name>
    <name type="synonym">Populus balsamifera subsp. trichocarpa</name>
    <dbReference type="NCBI Taxonomy" id="3694"/>
    <lineage>
        <taxon>Eukaryota</taxon>
        <taxon>Viridiplantae</taxon>
        <taxon>Streptophyta</taxon>
        <taxon>Embryophyta</taxon>
        <taxon>Tracheophyta</taxon>
        <taxon>Spermatophyta</taxon>
        <taxon>Magnoliopsida</taxon>
        <taxon>eudicotyledons</taxon>
        <taxon>Gunneridae</taxon>
        <taxon>Pentapetalae</taxon>
        <taxon>rosids</taxon>
        <taxon>fabids</taxon>
        <taxon>Malpighiales</taxon>
        <taxon>Salicaceae</taxon>
        <taxon>Saliceae</taxon>
        <taxon>Populus</taxon>
    </lineage>
</organism>
<feature type="transmembrane region" description="Helical" evidence="1">
    <location>
        <begin position="12"/>
        <end position="32"/>
    </location>
</feature>
<dbReference type="AlphaFoldDB" id="A0A3N7G1E3"/>
<protein>
    <submittedName>
        <fullName evidence="2">Uncharacterized protein</fullName>
    </submittedName>
</protein>
<accession>A0A3N7G1E3</accession>
<evidence type="ECO:0000313" key="2">
    <source>
        <dbReference type="EMBL" id="RQP01030.1"/>
    </source>
</evidence>
<keyword evidence="3" id="KW-1185">Reference proteome</keyword>
<dbReference type="EMBL" id="CM009304">
    <property type="protein sequence ID" value="RQP01030.1"/>
    <property type="molecule type" value="Genomic_DNA"/>
</dbReference>